<dbReference type="InterPro" id="IPR043128">
    <property type="entry name" value="Rev_trsase/Diguanyl_cyclase"/>
</dbReference>
<comment type="caution">
    <text evidence="4">The sequence shown here is derived from an EMBL/GenBank/DDBJ whole genome shotgun (WGS) entry which is preliminary data.</text>
</comment>
<dbReference type="PANTHER" id="PTHR45138:SF9">
    <property type="entry name" value="DIGUANYLATE CYCLASE DGCM-RELATED"/>
    <property type="match status" value="1"/>
</dbReference>
<dbReference type="Proteomes" id="UP000245523">
    <property type="component" value="Unassembled WGS sequence"/>
</dbReference>
<accession>A0ABX5LJF6</accession>
<evidence type="ECO:0000313" key="4">
    <source>
        <dbReference type="EMBL" id="PWK92263.1"/>
    </source>
</evidence>
<dbReference type="CDD" id="cd01949">
    <property type="entry name" value="GGDEF"/>
    <property type="match status" value="1"/>
</dbReference>
<dbReference type="PANTHER" id="PTHR45138">
    <property type="entry name" value="REGULATORY COMPONENTS OF SENSORY TRANSDUCTION SYSTEM"/>
    <property type="match status" value="1"/>
</dbReference>
<comment type="catalytic activity">
    <reaction evidence="2">
        <text>2 GTP = 3',3'-c-di-GMP + 2 diphosphate</text>
        <dbReference type="Rhea" id="RHEA:24898"/>
        <dbReference type="ChEBI" id="CHEBI:33019"/>
        <dbReference type="ChEBI" id="CHEBI:37565"/>
        <dbReference type="ChEBI" id="CHEBI:58805"/>
        <dbReference type="EC" id="2.7.7.65"/>
    </reaction>
</comment>
<proteinExistence type="predicted"/>
<dbReference type="SMART" id="SM00267">
    <property type="entry name" value="GGDEF"/>
    <property type="match status" value="1"/>
</dbReference>
<dbReference type="InterPro" id="IPR050469">
    <property type="entry name" value="Diguanylate_Cyclase"/>
</dbReference>
<dbReference type="InterPro" id="IPR013702">
    <property type="entry name" value="FIST_domain_N"/>
</dbReference>
<evidence type="ECO:0000313" key="5">
    <source>
        <dbReference type="Proteomes" id="UP000245523"/>
    </source>
</evidence>
<dbReference type="InterPro" id="IPR019494">
    <property type="entry name" value="FIST_C"/>
</dbReference>
<dbReference type="NCBIfam" id="TIGR00254">
    <property type="entry name" value="GGDEF"/>
    <property type="match status" value="1"/>
</dbReference>
<dbReference type="Pfam" id="PF10442">
    <property type="entry name" value="FIST_C"/>
    <property type="match status" value="1"/>
</dbReference>
<dbReference type="PROSITE" id="PS50887">
    <property type="entry name" value="GGDEF"/>
    <property type="match status" value="1"/>
</dbReference>
<gene>
    <name evidence="4" type="ORF">B0H50_13613</name>
</gene>
<keyword evidence="5" id="KW-1185">Reference proteome</keyword>
<protein>
    <recommendedName>
        <fullName evidence="1">diguanylate cyclase</fullName>
        <ecNumber evidence="1">2.7.7.65</ecNumber>
    </recommendedName>
</protein>
<dbReference type="EMBL" id="QGHD01000036">
    <property type="protein sequence ID" value="PWK92263.1"/>
    <property type="molecule type" value="Genomic_DNA"/>
</dbReference>
<dbReference type="InterPro" id="IPR000160">
    <property type="entry name" value="GGDEF_dom"/>
</dbReference>
<dbReference type="SMART" id="SM01204">
    <property type="entry name" value="FIST_C"/>
    <property type="match status" value="1"/>
</dbReference>
<organism evidence="4 5">
    <name type="scientific">Hallerella porci</name>
    <dbReference type="NCBI Taxonomy" id="1945871"/>
    <lineage>
        <taxon>Bacteria</taxon>
        <taxon>Pseudomonadati</taxon>
        <taxon>Fibrobacterota</taxon>
        <taxon>Fibrobacteria</taxon>
        <taxon>Fibrobacterales</taxon>
        <taxon>Fibrobacteraceae</taxon>
        <taxon>Hallerella</taxon>
    </lineage>
</organism>
<dbReference type="EC" id="2.7.7.65" evidence="1"/>
<evidence type="ECO:0000256" key="2">
    <source>
        <dbReference type="ARBA" id="ARBA00034247"/>
    </source>
</evidence>
<evidence type="ECO:0000256" key="1">
    <source>
        <dbReference type="ARBA" id="ARBA00012528"/>
    </source>
</evidence>
<dbReference type="Pfam" id="PF08495">
    <property type="entry name" value="FIST"/>
    <property type="match status" value="1"/>
</dbReference>
<feature type="domain" description="GGDEF" evidence="3">
    <location>
        <begin position="455"/>
        <end position="582"/>
    </location>
</feature>
<dbReference type="SUPFAM" id="SSF55073">
    <property type="entry name" value="Nucleotide cyclase"/>
    <property type="match status" value="1"/>
</dbReference>
<name>A0ABX5LJF6_9BACT</name>
<dbReference type="Gene3D" id="3.30.70.270">
    <property type="match status" value="1"/>
</dbReference>
<reference evidence="4 5" key="1">
    <citation type="submission" date="2018-05" db="EMBL/GenBank/DDBJ databases">
        <title>Animal gut microbial communities from fecal samples from Wisconsin, USA.</title>
        <authorList>
            <person name="Neumann A."/>
        </authorList>
    </citation>
    <scope>NUCLEOTIDE SEQUENCE [LARGE SCALE GENOMIC DNA]</scope>
    <source>
        <strain evidence="4 5">UWS4</strain>
    </source>
</reference>
<evidence type="ECO:0000259" key="3">
    <source>
        <dbReference type="PROSITE" id="PS50887"/>
    </source>
</evidence>
<dbReference type="Pfam" id="PF00990">
    <property type="entry name" value="GGDEF"/>
    <property type="match status" value="1"/>
</dbReference>
<dbReference type="InterPro" id="IPR029787">
    <property type="entry name" value="Nucleotide_cyclase"/>
</dbReference>
<sequence>MLQRSFEITKSQTLKKVLKSIAQMDEYKAANDRLIVINEPECKRKFIEKELEEIKKVLPEAKIVGMTTLGPLTPQTIAQKNTAISLMLFSKSTVSILEADCHDQDQFKIGALFGQKIQGMDHPQGAYCISSCARLCPDKIIDLARNGNEDVPVFGAQAGSKNANVDESKIFTHNAIYEMGVVFAVFCGKELEITTDFNLGWHPLGSEHLVTESSNGLVSKIDGKPAADLYKKYLGVYTDETFYEHTCAFPLLVPSGNHPVAKVAIGFEGSSMMFSTGLAAGTKVYLAYSKSEYLLKDTLSSANKMRLFHPEAVMIFACMNRRIFMGNENADKEFNYYRQVMPELCWSYGYGEILQTKDGGGILNSTFVAIGFREKSKKKPKTIPLIVDESLKVKPDAVPLADRLVSFLEATSEELHNTILQLENLAEHDQLTGLYNRRKLNEILSYELNKRHKEDDLSVLMFDIDWFKNINDTYGHSEGDHVLVKLSKLVSETIRSCDVLGRWGGEEFICILSNTPLKGAQILAERIRKKVEEADFSPVPKLTISLGITAVHVNETHESFFLRLDKALYDAKKSGRNRTCSR</sequence>
<dbReference type="SMART" id="SM00897">
    <property type="entry name" value="FIST"/>
    <property type="match status" value="1"/>
</dbReference>